<accession>A0ABP3RTV6</accession>
<feature type="region of interest" description="Disordered" evidence="1">
    <location>
        <begin position="1"/>
        <end position="52"/>
    </location>
</feature>
<sequence>MHDVGRRRGREAQRRTRVGGAEKGRCTDQDGHGHQAENPQSHRDSASGEGSWGQFGYLLEMVTRFTVDGTIPPCVDLDKTQ</sequence>
<gene>
    <name evidence="2" type="ORF">GCM10009547_18900</name>
</gene>
<keyword evidence="3" id="KW-1185">Reference proteome</keyword>
<dbReference type="EMBL" id="BAAAHE010000014">
    <property type="protein sequence ID" value="GAA0616974.1"/>
    <property type="molecule type" value="Genomic_DNA"/>
</dbReference>
<evidence type="ECO:0000313" key="3">
    <source>
        <dbReference type="Proteomes" id="UP001500957"/>
    </source>
</evidence>
<proteinExistence type="predicted"/>
<feature type="compositionally biased region" description="Basic and acidic residues" evidence="1">
    <location>
        <begin position="1"/>
        <end position="46"/>
    </location>
</feature>
<name>A0ABP3RTV6_9ACTN</name>
<evidence type="ECO:0000313" key="2">
    <source>
        <dbReference type="EMBL" id="GAA0616974.1"/>
    </source>
</evidence>
<comment type="caution">
    <text evidence="2">The sequence shown here is derived from an EMBL/GenBank/DDBJ whole genome shotgun (WGS) entry which is preliminary data.</text>
</comment>
<protein>
    <submittedName>
        <fullName evidence="2">Uncharacterized protein</fullName>
    </submittedName>
</protein>
<evidence type="ECO:0000256" key="1">
    <source>
        <dbReference type="SAM" id="MobiDB-lite"/>
    </source>
</evidence>
<reference evidence="3" key="1">
    <citation type="journal article" date="2019" name="Int. J. Syst. Evol. Microbiol.">
        <title>The Global Catalogue of Microorganisms (GCM) 10K type strain sequencing project: providing services to taxonomists for standard genome sequencing and annotation.</title>
        <authorList>
            <consortium name="The Broad Institute Genomics Platform"/>
            <consortium name="The Broad Institute Genome Sequencing Center for Infectious Disease"/>
            <person name="Wu L."/>
            <person name="Ma J."/>
        </authorList>
    </citation>
    <scope>NUCLEOTIDE SEQUENCE [LARGE SCALE GENOMIC DNA]</scope>
    <source>
        <strain evidence="3">JCM 10671</strain>
    </source>
</reference>
<dbReference type="Proteomes" id="UP001500957">
    <property type="component" value="Unassembled WGS sequence"/>
</dbReference>
<organism evidence="2 3">
    <name type="scientific">Sporichthya brevicatena</name>
    <dbReference type="NCBI Taxonomy" id="171442"/>
    <lineage>
        <taxon>Bacteria</taxon>
        <taxon>Bacillati</taxon>
        <taxon>Actinomycetota</taxon>
        <taxon>Actinomycetes</taxon>
        <taxon>Sporichthyales</taxon>
        <taxon>Sporichthyaceae</taxon>
        <taxon>Sporichthya</taxon>
    </lineage>
</organism>